<dbReference type="GO" id="GO:0016491">
    <property type="term" value="F:oxidoreductase activity"/>
    <property type="evidence" value="ECO:0007669"/>
    <property type="project" value="UniProtKB-KW"/>
</dbReference>
<organism evidence="3 4">
    <name type="scientific">Cryphonectria parasitica (strain ATCC 38755 / EP155)</name>
    <dbReference type="NCBI Taxonomy" id="660469"/>
    <lineage>
        <taxon>Eukaryota</taxon>
        <taxon>Fungi</taxon>
        <taxon>Dikarya</taxon>
        <taxon>Ascomycota</taxon>
        <taxon>Pezizomycotina</taxon>
        <taxon>Sordariomycetes</taxon>
        <taxon>Sordariomycetidae</taxon>
        <taxon>Diaporthales</taxon>
        <taxon>Cryphonectriaceae</taxon>
        <taxon>Cryphonectria-Endothia species complex</taxon>
        <taxon>Cryphonectria</taxon>
    </lineage>
</organism>
<feature type="domain" description="FAD dependent oxidoreductase" evidence="2">
    <location>
        <begin position="9"/>
        <end position="367"/>
    </location>
</feature>
<evidence type="ECO:0000313" key="3">
    <source>
        <dbReference type="EMBL" id="KAF3770236.1"/>
    </source>
</evidence>
<gene>
    <name evidence="3" type="ORF">M406DRAFT_354338</name>
</gene>
<accession>A0A9P4YBC5</accession>
<dbReference type="AlphaFoldDB" id="A0A9P4YBC5"/>
<keyword evidence="4" id="KW-1185">Reference proteome</keyword>
<name>A0A9P4YBC5_CRYP1</name>
<dbReference type="InterPro" id="IPR006076">
    <property type="entry name" value="FAD-dep_OxRdtase"/>
</dbReference>
<proteinExistence type="predicted"/>
<dbReference type="GeneID" id="63840023"/>
<dbReference type="GO" id="GO:0005737">
    <property type="term" value="C:cytoplasm"/>
    <property type="evidence" value="ECO:0007669"/>
    <property type="project" value="TreeGrafter"/>
</dbReference>
<dbReference type="InterPro" id="IPR036188">
    <property type="entry name" value="FAD/NAD-bd_sf"/>
</dbReference>
<protein>
    <recommendedName>
        <fullName evidence="2">FAD dependent oxidoreductase domain-containing protein</fullName>
    </recommendedName>
</protein>
<dbReference type="EMBL" id="MU032344">
    <property type="protein sequence ID" value="KAF3770236.1"/>
    <property type="molecule type" value="Genomic_DNA"/>
</dbReference>
<dbReference type="PANTHER" id="PTHR13847">
    <property type="entry name" value="SARCOSINE DEHYDROGENASE-RELATED"/>
    <property type="match status" value="1"/>
</dbReference>
<dbReference type="OrthoDB" id="5340195at2759"/>
<evidence type="ECO:0000259" key="2">
    <source>
        <dbReference type="Pfam" id="PF01266"/>
    </source>
</evidence>
<dbReference type="SUPFAM" id="SSF51905">
    <property type="entry name" value="FAD/NAD(P)-binding domain"/>
    <property type="match status" value="1"/>
</dbReference>
<dbReference type="PANTHER" id="PTHR13847:SF289">
    <property type="entry name" value="GLYCINE OXIDASE"/>
    <property type="match status" value="1"/>
</dbReference>
<keyword evidence="1" id="KW-0560">Oxidoreductase</keyword>
<dbReference type="Gene3D" id="3.50.50.60">
    <property type="entry name" value="FAD/NAD(P)-binding domain"/>
    <property type="match status" value="1"/>
</dbReference>
<sequence>MSTKPRPHIIVVGAGVIGASIAWHLTRHEVGADVTVVAQDIGGTATPCSFAWLNASWHNPRPYYDFRRRSMEGWRRLAEELPEVSNVLRWCGSLSWDMPPDELAKYLKEHSAWGYDIHRAERAEIHALEPTLSAEVLPPEWGLRVGEEGAVEADQAARAMVNAAQERGAKVVHATVTNLIWEQEPNSKGTGSKGTGSKVTGSKVTGIVLSSSETLLADHVVLAAGVACVDLCTTAGITVPLKTPAPAGLLVHSKPLRKRILHHVVYNPQGHMRQTADGRILAGSDFVGGDPGPDPLATARAQLEKAKMCFQPEERETLELDYFTVGYRPQPEDGLPILGETGLEGLSLAVMHSGVTNAALVGEILAETVLTGKADPALEIFSLKRFKQGRR</sequence>
<dbReference type="Gene3D" id="3.30.9.10">
    <property type="entry name" value="D-Amino Acid Oxidase, subunit A, domain 2"/>
    <property type="match status" value="1"/>
</dbReference>
<dbReference type="RefSeq" id="XP_040781197.1">
    <property type="nucleotide sequence ID" value="XM_040922894.1"/>
</dbReference>
<dbReference type="Pfam" id="PF01266">
    <property type="entry name" value="DAO"/>
    <property type="match status" value="1"/>
</dbReference>
<reference evidence="3" key="1">
    <citation type="journal article" date="2020" name="Phytopathology">
        <title>Genome sequence of the chestnut blight fungus Cryphonectria parasitica EP155: A fundamental resource for an archetypical invasive plant pathogen.</title>
        <authorList>
            <person name="Crouch J.A."/>
            <person name="Dawe A."/>
            <person name="Aerts A."/>
            <person name="Barry K."/>
            <person name="Churchill A.C.L."/>
            <person name="Grimwood J."/>
            <person name="Hillman B."/>
            <person name="Milgroom M.G."/>
            <person name="Pangilinan J."/>
            <person name="Smith M."/>
            <person name="Salamov A."/>
            <person name="Schmutz J."/>
            <person name="Yadav J."/>
            <person name="Grigoriev I.V."/>
            <person name="Nuss D."/>
        </authorList>
    </citation>
    <scope>NUCLEOTIDE SEQUENCE</scope>
    <source>
        <strain evidence="3">EP155</strain>
    </source>
</reference>
<evidence type="ECO:0000256" key="1">
    <source>
        <dbReference type="ARBA" id="ARBA00023002"/>
    </source>
</evidence>
<evidence type="ECO:0000313" key="4">
    <source>
        <dbReference type="Proteomes" id="UP000803844"/>
    </source>
</evidence>
<comment type="caution">
    <text evidence="3">The sequence shown here is derived from an EMBL/GenBank/DDBJ whole genome shotgun (WGS) entry which is preliminary data.</text>
</comment>
<dbReference type="Proteomes" id="UP000803844">
    <property type="component" value="Unassembled WGS sequence"/>
</dbReference>